<evidence type="ECO:0000313" key="2">
    <source>
        <dbReference type="Proteomes" id="UP001380953"/>
    </source>
</evidence>
<evidence type="ECO:0000313" key="1">
    <source>
        <dbReference type="EMBL" id="MEJ8304832.1"/>
    </source>
</evidence>
<keyword evidence="2" id="KW-1185">Reference proteome</keyword>
<organism evidence="1 2">
    <name type="scientific">Saccharibacillus sacchari</name>
    <dbReference type="NCBI Taxonomy" id="456493"/>
    <lineage>
        <taxon>Bacteria</taxon>
        <taxon>Bacillati</taxon>
        <taxon>Bacillota</taxon>
        <taxon>Bacilli</taxon>
        <taxon>Bacillales</taxon>
        <taxon>Paenibacillaceae</taxon>
        <taxon>Saccharibacillus</taxon>
    </lineage>
</organism>
<dbReference type="EMBL" id="JBBKAR010000034">
    <property type="protein sequence ID" value="MEJ8304832.1"/>
    <property type="molecule type" value="Genomic_DNA"/>
</dbReference>
<dbReference type="Proteomes" id="UP001380953">
    <property type="component" value="Unassembled WGS sequence"/>
</dbReference>
<accession>A0ACC6PD76</accession>
<keyword evidence="1" id="KW-0547">Nucleotide-binding</keyword>
<keyword evidence="1" id="KW-0067">ATP-binding</keyword>
<comment type="caution">
    <text evidence="1">The sequence shown here is derived from an EMBL/GenBank/DDBJ whole genome shotgun (WGS) entry which is preliminary data.</text>
</comment>
<sequence length="295" mass="33026">MEREAAAVVELRDIEFAYTKEDTVLKSVNLTVQQGEWIAVVGESGCGKSTLVRLLNALLQPQSGTVSVFGEKLTEHNAPLVRARIGMVFQNPDNQFIGETVEEDIAFGLEGLCLERAEMERRIEVYTGKLNISSLLLKHPGELSGGQKQRCAVAACLSMEPEIVVFDEATSMQDERSRRELLDVIRDMKEQGGYTIFSVTHDVDEMLAADRIVALQNGTIRADCAPTSFFENKEWLRDCGIELPFRLRLEQQLKARGIGQSEISKKLQQPGVKQAVEGGRVRDRLDESKREEKIE</sequence>
<proteinExistence type="predicted"/>
<reference evidence="1" key="1">
    <citation type="submission" date="2024-03" db="EMBL/GenBank/DDBJ databases">
        <title>Whole genome sequecning of epiphytes from Marcgravia umbellata leaves.</title>
        <authorList>
            <person name="Kumar G."/>
            <person name="Savka M.A."/>
        </authorList>
    </citation>
    <scope>NUCLEOTIDE SEQUENCE</scope>
    <source>
        <strain evidence="1">RIT_BL5</strain>
    </source>
</reference>
<name>A0ACC6PD76_9BACL</name>
<gene>
    <name evidence="1" type="ORF">WKI47_13075</name>
</gene>
<protein>
    <submittedName>
        <fullName evidence="1">ATP-binding cassette domain-containing protein</fullName>
    </submittedName>
</protein>